<feature type="signal peptide" evidence="1">
    <location>
        <begin position="1"/>
        <end position="21"/>
    </location>
</feature>
<proteinExistence type="predicted"/>
<evidence type="ECO:0000256" key="1">
    <source>
        <dbReference type="SAM" id="SignalP"/>
    </source>
</evidence>
<evidence type="ECO:0000313" key="2">
    <source>
        <dbReference type="EMBL" id="EIJ88780.1"/>
    </source>
</evidence>
<keyword evidence="3" id="KW-1185">Reference proteome</keyword>
<dbReference type="VEuPathDB" id="MicrosporidiaDB:NEQG_00599"/>
<dbReference type="EMBL" id="GL870877">
    <property type="protein sequence ID" value="EIJ88780.1"/>
    <property type="molecule type" value="Genomic_DNA"/>
</dbReference>
<organism evidence="2 3">
    <name type="scientific">Nematocida parisii (strain ERTm3)</name>
    <name type="common">Nematode killer fungus</name>
    <dbReference type="NCBI Taxonomy" id="935791"/>
    <lineage>
        <taxon>Eukaryota</taxon>
        <taxon>Fungi</taxon>
        <taxon>Fungi incertae sedis</taxon>
        <taxon>Microsporidia</taxon>
        <taxon>Nematocida</taxon>
    </lineage>
</organism>
<dbReference type="Proteomes" id="UP000002872">
    <property type="component" value="Unassembled WGS sequence"/>
</dbReference>
<dbReference type="HOGENOM" id="CLU_1219985_0_0_1"/>
<name>I3EHT3_NEMP3</name>
<protein>
    <submittedName>
        <fullName evidence="2">Uncharacterized protein</fullName>
    </submittedName>
</protein>
<dbReference type="OMA" id="CIFIYQV"/>
<sequence>MQKMRTCILISLCIFIYQVCGSSKKGNSNKDLEYLIQDENKKEGVLISTYTGDLYIAIKDGKVIGVRDPRQANLFDIDLPTKETDPQEIKLEPWVEGKKYVIESNPVGEGLNVEIPIETEQEAKSNLMIIRNVIAKNAKKPVFEIVSASRQRCFSLDINTLEVSLQECSNGSNDLRTFMFLSMQEASKNEANKNGGTAFNMAEYTASTRVPAGTLLVGSKSGVLYLH</sequence>
<feature type="chain" id="PRO_5003670998" evidence="1">
    <location>
        <begin position="22"/>
        <end position="227"/>
    </location>
</feature>
<dbReference type="InParanoid" id="I3EHT3"/>
<evidence type="ECO:0000313" key="3">
    <source>
        <dbReference type="Proteomes" id="UP000002872"/>
    </source>
</evidence>
<reference evidence="2" key="1">
    <citation type="submission" date="2011-01" db="EMBL/GenBank/DDBJ databases">
        <title>The Genome Sequence of Nematocida parisii strain ERTm3.</title>
        <authorList>
            <consortium name="The Broad Institute Genome Sequencing Platform"/>
            <consortium name="The Broad Institute Genome Sequencing Center for Infectious Disease"/>
            <person name="Cuomo C."/>
            <person name="Troemel E."/>
            <person name="Young S.K."/>
            <person name="Zeng Q."/>
            <person name="Gargeya S."/>
            <person name="Fitzgerald M."/>
            <person name="Haas B."/>
            <person name="Abouelleil A."/>
            <person name="Alvarado L."/>
            <person name="Arachchi H.M."/>
            <person name="Berlin A."/>
            <person name="Chapman S.B."/>
            <person name="Gearin G."/>
            <person name="Goldberg J."/>
            <person name="Griggs A."/>
            <person name="Gujja S."/>
            <person name="Hansen M."/>
            <person name="Heiman D."/>
            <person name="Howarth C."/>
            <person name="Larimer J."/>
            <person name="Lui A."/>
            <person name="MacDonald P.J.P."/>
            <person name="McCowen C."/>
            <person name="Montmayeur A."/>
            <person name="Murphy C."/>
            <person name="Neiman D."/>
            <person name="Pearson M."/>
            <person name="Priest M."/>
            <person name="Roberts A."/>
            <person name="Saif S."/>
            <person name="Shea T."/>
            <person name="Sisk P."/>
            <person name="Stolte C."/>
            <person name="Sykes S."/>
            <person name="Wortman J."/>
            <person name="Nusbaum C."/>
            <person name="Birren B."/>
        </authorList>
    </citation>
    <scope>NUCLEOTIDE SEQUENCE</scope>
    <source>
        <strain evidence="2">ERTm3</strain>
    </source>
</reference>
<accession>I3EHT3</accession>
<dbReference type="OrthoDB" id="2195287at2759"/>
<gene>
    <name evidence="2" type="ORF">NEQG_00599</name>
</gene>
<dbReference type="AlphaFoldDB" id="I3EHT3"/>
<keyword evidence="1" id="KW-0732">Signal</keyword>